<dbReference type="Gene3D" id="3.40.50.1000">
    <property type="entry name" value="HAD superfamily/HAD-like"/>
    <property type="match status" value="1"/>
</dbReference>
<evidence type="ECO:0000313" key="1">
    <source>
        <dbReference type="EMBL" id="BBO79023.1"/>
    </source>
</evidence>
<dbReference type="OrthoDB" id="159409at2"/>
<dbReference type="Proteomes" id="UP000427769">
    <property type="component" value="Chromosome"/>
</dbReference>
<evidence type="ECO:0000313" key="2">
    <source>
        <dbReference type="Proteomes" id="UP000427769"/>
    </source>
</evidence>
<evidence type="ECO:0008006" key="3">
    <source>
        <dbReference type="Google" id="ProtNLM"/>
    </source>
</evidence>
<dbReference type="InterPro" id="IPR036412">
    <property type="entry name" value="HAD-like_sf"/>
</dbReference>
<gene>
    <name evidence="1" type="ORF">DSCW_64400</name>
</gene>
<organism evidence="1 2">
    <name type="scientific">Desulfosarcina widdelii</name>
    <dbReference type="NCBI Taxonomy" id="947919"/>
    <lineage>
        <taxon>Bacteria</taxon>
        <taxon>Pseudomonadati</taxon>
        <taxon>Thermodesulfobacteriota</taxon>
        <taxon>Desulfobacteria</taxon>
        <taxon>Desulfobacterales</taxon>
        <taxon>Desulfosarcinaceae</taxon>
        <taxon>Desulfosarcina</taxon>
    </lineage>
</organism>
<reference evidence="1 2" key="1">
    <citation type="submission" date="2019-11" db="EMBL/GenBank/DDBJ databases">
        <title>Comparative genomics of hydrocarbon-degrading Desulfosarcina strains.</title>
        <authorList>
            <person name="Watanabe M."/>
            <person name="Kojima H."/>
            <person name="Fukui M."/>
        </authorList>
    </citation>
    <scope>NUCLEOTIDE SEQUENCE [LARGE SCALE GENOMIC DNA]</scope>
    <source>
        <strain evidence="1 2">PP31</strain>
    </source>
</reference>
<dbReference type="KEGG" id="dwd:DSCW_64400"/>
<dbReference type="EMBL" id="AP021875">
    <property type="protein sequence ID" value="BBO79023.1"/>
    <property type="molecule type" value="Genomic_DNA"/>
</dbReference>
<dbReference type="InterPro" id="IPR023214">
    <property type="entry name" value="HAD_sf"/>
</dbReference>
<sequence length="156" mass="16101">MISIQIPDFGALALDHLVLDYNGTLAVDGVLLPGVKEALNSLSRDLTVHVVTADTFGKAGDGLKGIDCRLTVLEPGRQDQAKLNFVNGLGAAQTASIGNGRNDALMLEASALGIAVILGEGASSASLKAADVVCLNIVDALELLTHPLRLTATLRC</sequence>
<dbReference type="AlphaFoldDB" id="A0A5K7ZH71"/>
<keyword evidence="2" id="KW-1185">Reference proteome</keyword>
<protein>
    <recommendedName>
        <fullName evidence="3">ATPase P</fullName>
    </recommendedName>
</protein>
<proteinExistence type="predicted"/>
<dbReference type="SUPFAM" id="SSF56784">
    <property type="entry name" value="HAD-like"/>
    <property type="match status" value="1"/>
</dbReference>
<accession>A0A5K7ZH71</accession>
<name>A0A5K7ZH71_9BACT</name>